<dbReference type="SUPFAM" id="SSF52058">
    <property type="entry name" value="L domain-like"/>
    <property type="match status" value="1"/>
</dbReference>
<evidence type="ECO:0000256" key="2">
    <source>
        <dbReference type="SAM" id="Phobius"/>
    </source>
</evidence>
<comment type="caution">
    <text evidence="3">The sequence shown here is derived from an EMBL/GenBank/DDBJ whole genome shotgun (WGS) entry which is preliminary data.</text>
</comment>
<keyword evidence="4" id="KW-1185">Reference proteome</keyword>
<feature type="region of interest" description="Disordered" evidence="1">
    <location>
        <begin position="321"/>
        <end position="389"/>
    </location>
</feature>
<dbReference type="PANTHER" id="PTHR16861">
    <property type="entry name" value="GLYCOPROTEIN 38"/>
    <property type="match status" value="1"/>
</dbReference>
<feature type="compositionally biased region" description="Basic and acidic residues" evidence="1">
    <location>
        <begin position="328"/>
        <end position="339"/>
    </location>
</feature>
<dbReference type="CDD" id="cd12087">
    <property type="entry name" value="TM_EGFR-like"/>
    <property type="match status" value="1"/>
</dbReference>
<feature type="compositionally biased region" description="Basic and acidic residues" evidence="1">
    <location>
        <begin position="357"/>
        <end position="371"/>
    </location>
</feature>
<keyword evidence="2" id="KW-0812">Transmembrane</keyword>
<evidence type="ECO:0000313" key="3">
    <source>
        <dbReference type="EMBL" id="KAK4494786.1"/>
    </source>
</evidence>
<dbReference type="Proteomes" id="UP001305779">
    <property type="component" value="Unassembled WGS sequence"/>
</dbReference>
<evidence type="ECO:0000256" key="1">
    <source>
        <dbReference type="SAM" id="MobiDB-lite"/>
    </source>
</evidence>
<name>A0ABR0E0R4_ZASCE</name>
<accession>A0ABR0E0R4</accession>
<reference evidence="3 4" key="1">
    <citation type="journal article" date="2023" name="G3 (Bethesda)">
        <title>A chromosome-level genome assembly of Zasmidium syzygii isolated from banana leaves.</title>
        <authorList>
            <person name="van Westerhoven A.C."/>
            <person name="Mehrabi R."/>
            <person name="Talebi R."/>
            <person name="Steentjes M.B.F."/>
            <person name="Corcolon B."/>
            <person name="Chong P.A."/>
            <person name="Kema G.H.J."/>
            <person name="Seidl M.F."/>
        </authorList>
    </citation>
    <scope>NUCLEOTIDE SEQUENCE [LARGE SCALE GENOMIC DNA]</scope>
    <source>
        <strain evidence="3 4">P124</strain>
    </source>
</reference>
<gene>
    <name evidence="3" type="ORF">PRZ48_014142</name>
</gene>
<sequence>MTTVGQLLIEDNSNIGTVRMGELFWVGGTLSLSNLSSLASVNFSSLYLVSNYSLNNLPILSTLDSSFTKPNTGSTFQRLNNLYITDTSLTDVFPFYDSYGHIDRLYITGNSRLSAISFPNLLTVSYELIIMNSSGSSNVAFAALNDTGALTISNAAKIDFPVLEEVNTLLNISNNPIRSLNLRNLAYVDHDVVIMDNPGLDTLFLPELSYIGGDLNLSSAFNVSLPNLGSVRGNAALDLGDYSNCSAVPASVVQGTWTCAQDSTKSSSSTPTPGASGTTSSSSTGLSGGAIAGIVIGAVAGVALIAAGVFFFIRRKRANPQNTVQTARPKEGMSDDGRNEVPQMAEMHSPDRGAVNHQDRPAEMHSPERGAAKLQRSPRGGPVELHDGRADARHELLGETAVYEVAGDGPER</sequence>
<proteinExistence type="predicted"/>
<dbReference type="PANTHER" id="PTHR16861:SF4">
    <property type="entry name" value="SH3 DOMAIN PROTEIN (AFU_ORTHOLOGUE AFUA_1G13610)"/>
    <property type="match status" value="1"/>
</dbReference>
<feature type="region of interest" description="Disordered" evidence="1">
    <location>
        <begin position="261"/>
        <end position="285"/>
    </location>
</feature>
<keyword evidence="2" id="KW-1133">Transmembrane helix</keyword>
<dbReference type="EMBL" id="JAXOVC010000013">
    <property type="protein sequence ID" value="KAK4494786.1"/>
    <property type="molecule type" value="Genomic_DNA"/>
</dbReference>
<protein>
    <submittedName>
        <fullName evidence="3">Uncharacterized protein</fullName>
    </submittedName>
</protein>
<organism evidence="3 4">
    <name type="scientific">Zasmidium cellare</name>
    <name type="common">Wine cellar mold</name>
    <name type="synonym">Racodium cellare</name>
    <dbReference type="NCBI Taxonomy" id="395010"/>
    <lineage>
        <taxon>Eukaryota</taxon>
        <taxon>Fungi</taxon>
        <taxon>Dikarya</taxon>
        <taxon>Ascomycota</taxon>
        <taxon>Pezizomycotina</taxon>
        <taxon>Dothideomycetes</taxon>
        <taxon>Dothideomycetidae</taxon>
        <taxon>Mycosphaerellales</taxon>
        <taxon>Mycosphaerellaceae</taxon>
        <taxon>Zasmidium</taxon>
    </lineage>
</organism>
<keyword evidence="2" id="KW-0472">Membrane</keyword>
<feature type="compositionally biased region" description="Low complexity" evidence="1">
    <location>
        <begin position="263"/>
        <end position="285"/>
    </location>
</feature>
<feature type="transmembrane region" description="Helical" evidence="2">
    <location>
        <begin position="290"/>
        <end position="313"/>
    </location>
</feature>
<evidence type="ECO:0000313" key="4">
    <source>
        <dbReference type="Proteomes" id="UP001305779"/>
    </source>
</evidence>